<dbReference type="Pfam" id="PF08378">
    <property type="entry name" value="NERD"/>
    <property type="match status" value="1"/>
</dbReference>
<name>A0ABW6KAU8_9BACI</name>
<dbReference type="RefSeq" id="WP_389361515.1">
    <property type="nucleotide sequence ID" value="NZ_JBIACK010000005.1"/>
</dbReference>
<evidence type="ECO:0000313" key="3">
    <source>
        <dbReference type="Proteomes" id="UP001601059"/>
    </source>
</evidence>
<evidence type="ECO:0000313" key="2">
    <source>
        <dbReference type="EMBL" id="MFE8701376.1"/>
    </source>
</evidence>
<evidence type="ECO:0000259" key="1">
    <source>
        <dbReference type="PROSITE" id="PS50965"/>
    </source>
</evidence>
<sequence>MDTLILSPYFLLILEIKNISGTVLFDNYFQQMLRTINGIEEGFPDPLLQAKRQKIQLAHWLTNQHFADIPIEYLIVFSNPSTILKTNPNNKVPLQRVCHAAHLTEKIEHFSNLYREEKFSQKTLKKFTRTLLKNHTVAAPNTYEVSSSDIISGVECPTCNYIPMSYYRGNWLCPLCKTKSNTAQHQAVLDYFLLIEPTITNQQLRKFINLPSPFICSRILSSMKLKYSGNGKGRVYHSPYK</sequence>
<accession>A0ABW6KAU8</accession>
<organism evidence="2 3">
    <name type="scientific">Cytobacillus spartinae</name>
    <dbReference type="NCBI Taxonomy" id="3299023"/>
    <lineage>
        <taxon>Bacteria</taxon>
        <taxon>Bacillati</taxon>
        <taxon>Bacillota</taxon>
        <taxon>Bacilli</taxon>
        <taxon>Bacillales</taxon>
        <taxon>Bacillaceae</taxon>
        <taxon>Cytobacillus</taxon>
    </lineage>
</organism>
<proteinExistence type="predicted"/>
<feature type="domain" description="NERD" evidence="1">
    <location>
        <begin position="1"/>
        <end position="80"/>
    </location>
</feature>
<keyword evidence="3" id="KW-1185">Reference proteome</keyword>
<reference evidence="2 3" key="1">
    <citation type="submission" date="2024-08" db="EMBL/GenBank/DDBJ databases">
        <title>Two novel Cytobacillus novel species.</title>
        <authorList>
            <person name="Liu G."/>
        </authorList>
    </citation>
    <scope>NUCLEOTIDE SEQUENCE [LARGE SCALE GENOMIC DNA]</scope>
    <source>
        <strain evidence="2 3">FJAT-54145</strain>
    </source>
</reference>
<dbReference type="PROSITE" id="PS50965">
    <property type="entry name" value="NERD"/>
    <property type="match status" value="1"/>
</dbReference>
<dbReference type="EMBL" id="JBIACK010000005">
    <property type="protein sequence ID" value="MFE8701376.1"/>
    <property type="molecule type" value="Genomic_DNA"/>
</dbReference>
<comment type="caution">
    <text evidence="2">The sequence shown here is derived from an EMBL/GenBank/DDBJ whole genome shotgun (WGS) entry which is preliminary data.</text>
</comment>
<dbReference type="InterPro" id="IPR011528">
    <property type="entry name" value="NERD"/>
</dbReference>
<protein>
    <submittedName>
        <fullName evidence="2">Nuclease-related domain-containing protein</fullName>
    </submittedName>
</protein>
<dbReference type="Proteomes" id="UP001601059">
    <property type="component" value="Unassembled WGS sequence"/>
</dbReference>
<gene>
    <name evidence="2" type="ORF">ACFYKX_12295</name>
</gene>